<dbReference type="Pfam" id="PF02224">
    <property type="entry name" value="Cytidylate_kin"/>
    <property type="match status" value="1"/>
</dbReference>
<dbReference type="InterPro" id="IPR027417">
    <property type="entry name" value="P-loop_NTPase"/>
</dbReference>
<dbReference type="GO" id="GO:0005524">
    <property type="term" value="F:ATP binding"/>
    <property type="evidence" value="ECO:0007669"/>
    <property type="project" value="UniProtKB-UniRule"/>
</dbReference>
<proteinExistence type="inferred from homology"/>
<dbReference type="InterPro" id="IPR011994">
    <property type="entry name" value="Cytidylate_kinase_dom"/>
</dbReference>
<evidence type="ECO:0000313" key="10">
    <source>
        <dbReference type="EMBL" id="AZP13009.1"/>
    </source>
</evidence>
<protein>
    <recommendedName>
        <fullName evidence="8">Cytidylate kinase</fullName>
        <shortName evidence="8">CK</shortName>
        <ecNumber evidence="8">2.7.4.25</ecNumber>
    </recommendedName>
    <alternativeName>
        <fullName evidence="8">Cytidine monophosphate kinase</fullName>
        <shortName evidence="8">CMP kinase</shortName>
    </alternativeName>
</protein>
<dbReference type="CDD" id="cd02020">
    <property type="entry name" value="CMPK"/>
    <property type="match status" value="1"/>
</dbReference>
<evidence type="ECO:0000256" key="7">
    <source>
        <dbReference type="ARBA" id="ARBA00048478"/>
    </source>
</evidence>
<dbReference type="HAMAP" id="MF_00238">
    <property type="entry name" value="Cytidyl_kinase_type1"/>
    <property type="match status" value="1"/>
</dbReference>
<dbReference type="GO" id="GO:0015949">
    <property type="term" value="P:nucleobase-containing small molecule interconversion"/>
    <property type="evidence" value="ECO:0007669"/>
    <property type="project" value="TreeGrafter"/>
</dbReference>
<evidence type="ECO:0000256" key="6">
    <source>
        <dbReference type="ARBA" id="ARBA00047615"/>
    </source>
</evidence>
<dbReference type="KEGG" id="upv:EJN92_13970"/>
<evidence type="ECO:0000256" key="4">
    <source>
        <dbReference type="ARBA" id="ARBA00022777"/>
    </source>
</evidence>
<reference evidence="10 11" key="1">
    <citation type="journal article" date="2011" name="Int. J. Syst. Evol. Microbiol.">
        <title>Description of Undibacterium oligocarboniphilum sp. nov., isolated from purified water, and Undibacterium pigrum strain CCUG 49012 as the type strain of Undibacterium parvum sp. nov., and emended descriptions of the genus Undibacterium and the species Undibacterium pigrum.</title>
        <authorList>
            <person name="Eder W."/>
            <person name="Wanner G."/>
            <person name="Ludwig W."/>
            <person name="Busse H.J."/>
            <person name="Ziemke-Kageler F."/>
            <person name="Lang E."/>
        </authorList>
    </citation>
    <scope>NUCLEOTIDE SEQUENCE [LARGE SCALE GENOMIC DNA]</scope>
    <source>
        <strain evidence="10 11">DSM 23061</strain>
    </source>
</reference>
<dbReference type="GO" id="GO:0006220">
    <property type="term" value="P:pyrimidine nucleotide metabolic process"/>
    <property type="evidence" value="ECO:0007669"/>
    <property type="project" value="UniProtKB-UniRule"/>
</dbReference>
<dbReference type="GO" id="GO:0036431">
    <property type="term" value="F:dCMP kinase activity"/>
    <property type="evidence" value="ECO:0007669"/>
    <property type="project" value="InterPro"/>
</dbReference>
<dbReference type="OrthoDB" id="9807434at2"/>
<evidence type="ECO:0000256" key="8">
    <source>
        <dbReference type="HAMAP-Rule" id="MF_00238"/>
    </source>
</evidence>
<comment type="similarity">
    <text evidence="1 8">Belongs to the cytidylate kinase family. Type 1 subfamily.</text>
</comment>
<dbReference type="GO" id="GO:0005829">
    <property type="term" value="C:cytosol"/>
    <property type="evidence" value="ECO:0007669"/>
    <property type="project" value="TreeGrafter"/>
</dbReference>
<organism evidence="10 11">
    <name type="scientific">Undibacterium parvum</name>
    <dbReference type="NCBI Taxonomy" id="401471"/>
    <lineage>
        <taxon>Bacteria</taxon>
        <taxon>Pseudomonadati</taxon>
        <taxon>Pseudomonadota</taxon>
        <taxon>Betaproteobacteria</taxon>
        <taxon>Burkholderiales</taxon>
        <taxon>Oxalobacteraceae</taxon>
        <taxon>Undibacterium</taxon>
    </lineage>
</organism>
<evidence type="ECO:0000256" key="1">
    <source>
        <dbReference type="ARBA" id="ARBA00009427"/>
    </source>
</evidence>
<evidence type="ECO:0000256" key="5">
    <source>
        <dbReference type="ARBA" id="ARBA00022840"/>
    </source>
</evidence>
<dbReference type="EC" id="2.7.4.25" evidence="8"/>
<keyword evidence="8" id="KW-0963">Cytoplasm</keyword>
<comment type="catalytic activity">
    <reaction evidence="7 8">
        <text>CMP + ATP = CDP + ADP</text>
        <dbReference type="Rhea" id="RHEA:11600"/>
        <dbReference type="ChEBI" id="CHEBI:30616"/>
        <dbReference type="ChEBI" id="CHEBI:58069"/>
        <dbReference type="ChEBI" id="CHEBI:60377"/>
        <dbReference type="ChEBI" id="CHEBI:456216"/>
        <dbReference type="EC" id="2.7.4.25"/>
    </reaction>
</comment>
<dbReference type="EMBL" id="CP034464">
    <property type="protein sequence ID" value="AZP13009.1"/>
    <property type="molecule type" value="Genomic_DNA"/>
</dbReference>
<dbReference type="Gene3D" id="3.40.50.300">
    <property type="entry name" value="P-loop containing nucleotide triphosphate hydrolases"/>
    <property type="match status" value="1"/>
</dbReference>
<sequence>MLTVPVITIDGPTASGKGTVAHRVAKHLGFHYLDSGALYRLTALSAAQQGISLEDEAALADLARVLPCQFVKGHVLLDGEDVTDAVRAEEIGVAASKLAVLPKVRQALFDLQVAFRFAPGLVADGRDMGTVIFPDALQKVYLTASVEARAGRRYKQLKEKGISATMEDLVKDLAERDARDIARTAAPLKPAPGAVILDTSELTVDESVHAVLALYADAVKLSNI</sequence>
<keyword evidence="5 8" id="KW-0067">ATP-binding</keyword>
<keyword evidence="4 8" id="KW-0418">Kinase</keyword>
<accession>A0A3Q9BS39</accession>
<dbReference type="PANTHER" id="PTHR21299:SF2">
    <property type="entry name" value="CYTIDYLATE KINASE"/>
    <property type="match status" value="1"/>
</dbReference>
<feature type="binding site" evidence="8">
    <location>
        <begin position="11"/>
        <end position="19"/>
    </location>
    <ligand>
        <name>ATP</name>
        <dbReference type="ChEBI" id="CHEBI:30616"/>
    </ligand>
</feature>
<evidence type="ECO:0000256" key="2">
    <source>
        <dbReference type="ARBA" id="ARBA00022679"/>
    </source>
</evidence>
<name>A0A3Q9BS39_9BURK</name>
<dbReference type="AlphaFoldDB" id="A0A3Q9BS39"/>
<comment type="subcellular location">
    <subcellularLocation>
        <location evidence="8">Cytoplasm</location>
    </subcellularLocation>
</comment>
<keyword evidence="3 8" id="KW-0547">Nucleotide-binding</keyword>
<keyword evidence="11" id="KW-1185">Reference proteome</keyword>
<dbReference type="PANTHER" id="PTHR21299">
    <property type="entry name" value="CYTIDYLATE KINASE/PANTOATE-BETA-ALANINE LIGASE"/>
    <property type="match status" value="1"/>
</dbReference>
<gene>
    <name evidence="8" type="primary">cmk</name>
    <name evidence="10" type="ORF">EJN92_13970</name>
</gene>
<evidence type="ECO:0000256" key="3">
    <source>
        <dbReference type="ARBA" id="ARBA00022741"/>
    </source>
</evidence>
<evidence type="ECO:0000259" key="9">
    <source>
        <dbReference type="Pfam" id="PF02224"/>
    </source>
</evidence>
<comment type="catalytic activity">
    <reaction evidence="6 8">
        <text>dCMP + ATP = dCDP + ADP</text>
        <dbReference type="Rhea" id="RHEA:25094"/>
        <dbReference type="ChEBI" id="CHEBI:30616"/>
        <dbReference type="ChEBI" id="CHEBI:57566"/>
        <dbReference type="ChEBI" id="CHEBI:58593"/>
        <dbReference type="ChEBI" id="CHEBI:456216"/>
        <dbReference type="EC" id="2.7.4.25"/>
    </reaction>
</comment>
<dbReference type="GO" id="GO:0036430">
    <property type="term" value="F:CMP kinase activity"/>
    <property type="evidence" value="ECO:0007669"/>
    <property type="project" value="RHEA"/>
</dbReference>
<dbReference type="SUPFAM" id="SSF52540">
    <property type="entry name" value="P-loop containing nucleoside triphosphate hydrolases"/>
    <property type="match status" value="1"/>
</dbReference>
<keyword evidence="2 8" id="KW-0808">Transferase</keyword>
<dbReference type="Proteomes" id="UP000275663">
    <property type="component" value="Chromosome"/>
</dbReference>
<evidence type="ECO:0000313" key="11">
    <source>
        <dbReference type="Proteomes" id="UP000275663"/>
    </source>
</evidence>
<feature type="domain" description="Cytidylate kinase" evidence="9">
    <location>
        <begin position="7"/>
        <end position="215"/>
    </location>
</feature>
<dbReference type="InterPro" id="IPR003136">
    <property type="entry name" value="Cytidylate_kin"/>
</dbReference>
<dbReference type="NCBIfam" id="TIGR00017">
    <property type="entry name" value="cmk"/>
    <property type="match status" value="1"/>
</dbReference>